<evidence type="ECO:0000313" key="12">
    <source>
        <dbReference type="Proteomes" id="UP000265515"/>
    </source>
</evidence>
<evidence type="ECO:0000256" key="1">
    <source>
        <dbReference type="ARBA" id="ARBA00012493"/>
    </source>
</evidence>
<accession>A0A388MB33</accession>
<evidence type="ECO:0000256" key="6">
    <source>
        <dbReference type="ARBA" id="ARBA00022801"/>
    </source>
</evidence>
<feature type="compositionally biased region" description="Basic and acidic residues" evidence="8">
    <location>
        <begin position="1940"/>
        <end position="1978"/>
    </location>
</feature>
<sequence length="2186" mass="247986">MPEEVADGGRKLVTLDDLIDALDKRERAPSNVPKVETFHFKGDRVSDWLDLTEQALVGLSDEVKLQRVLRYVLHNHHREVTKVVDAAGGSWAKFGDLMRRKYRLGDGLLTMADLEAMNKEDFSTIGAFLHEFKKRARKVHGIFEEAQCATFLGLLTGSEATELTKYGEGSERLTWATIDKGVEEGNLDQVEQHQMRLQRLKRKERDATASGTPGVKRIVKDVLASLGKEVIEVQEEEDEGDDEEDERLRHEEDWRAEQRAKKRGAQGGAEPSLHDGMPKRKKYAVRLEEGFDVERMVDKLLECHNDLMNLKDILASVPRLRGELKGRLSRSLVPDVHLSFILPREIEWTEAGTRMDWKCVACGLVDLKVRDQPSIAMVDAGAEMNIIRERDATMLGLEVDQSDHGVLHGANCKAIFCGTASNVMVEIGRVGARTCFFVMPDVDHPILLGRSFLCRMETLVFNRHEGTMILALSDPACENYEIIKCRNTGPRSARNRLNLGSFTFEESEYARRRLREEQEGEGAGEVLSLSLNDVNKAMEVVAAHDMSDPEAIKALREQKRTLMVETMRRRHCAYAFNDDERGRLDVDKIPMIRIHTVPHEPWNLRGARYPNPDEVKKVVDYLDGKMRTYVADYSSGPYASPWFCFIKPNGTLRWVQDLQRLNAMMVRDAGGLPNADALSESCARRPIISLIDLYSGYDQFPVYPLDRPVTAMHTPRGLIHMNVAPQGWTNAVAMVQRHMIRVMQTVSPHVTQPYIDDLVVKGPKEKEEDEVMPGVRRFVWKHVQDIDQVLGLLEEHNLTASDPKSKHCMREATILGFVCNEKGRRPDVKKTDKILESFVKNFATKTEHLRKLVRQDQEWVWGEDQEKVVEGMKREFKEGGLVLGAPNYEATGKKPFVVETDAGPTALGGVLIQADADGKERPLRFESRTLNTTERNYSQFKKETLAVLHCLRTFRNYIFGRRLILRVDPTALACSLKSYTPSDPTIARWLTYIWMLNFELERIPGDKNRADGLSRINWDGGNQESIEDTPPVDGFLDQEEDIRLHINKWSLRVPSCVTHPIWLAPRGYAKKEELVLKSFQEEDPWGSRDVGWMMRLVLAGTHGLVEEVRTIEEGPTQVEEHEQLMGGMYLLTNTLLQGNFDQRSAVSSEEGELLIPESQDDEFEEGEIREVFRAEEYDGINRELGLLLSCEMRDRDASAKAQKMRHLYVVRDGHLFIKRQVGNPKRIVCGRNRQIDVIAALHDGIAGGHKGVSVTCAKISELYHWDGMLTMVIKHCQSCVPCQQRSAQRPGEPLHPRLEREVGAVVHLNLLFIPLGEDGSNYIFDTRDNLTGFVDDRAIRTKTGPVLARCIEEYYLRYPFVREFVMDRGSEFTCNEVRTLLAGYGVVANYTTAAHPQANAPVERGHSTITNLLAKWTEGKPNQWPKFLRAAFFVENVTVKRTTKSDFSKAVMQRGGRDTRPRQGPQRMEGRGEQHEPPRREPTPEFDNDNIELFLDVYRDHEAQRVWSVAERIHHFRGIGRFEEPVAQICEEVLTWPDVEAGMQRLRTSPRGRDGMPIRLEEGNADEFIPAYEHYMLSLGVAQEEWVRALLIWTRQVERQVAKQIWERARDWEDCQAQLRRAYGRPQHERREPRVERRRRSKRPREPAPREAGLARETRGAPAQREDEPAGPALAAELFPACGLRAVEFRRITSEELRPPSPLPSTQELDIPRETPFRSLATHLDVSQWEASRLGEGSVEPACYVRLEEPLDPEMETDMRDREEPQDPEMAAERPDPIRPQGTEAITIGDDTPPCSPAPEPAQRSWPEAIPEPRSEEIPELSPDVTTMPEQKAEAEDQGVCERARMEAPLDLPSATQVTKSPDIEEPVLAELPPVVSCASEGMEEEALTPGGQGPRVEGTPRETREEKSARVRVRLGEIHAGQAEMEAARIEPTPPVEPKTSEQRIDELWARYESQRDATRQRSREAGRADEETSELREMGDLGFSATRQAIERMDRRVCETAVTSFQWYNLLSNELRIKELEVEHLTTQLVEERARSQAREVEWERRFGEMTTAVDRLSVAWEASQIGRAGADGEGRGMRASPSQGAAVEVPRQSEPMEEVPLEAVEEEGGAQESLMTISTERRGSRLHELATAMGIGTPQKRPQKLDAPEQAPRLGELRAELGSWATETDSEGPTRGSSSSRRS</sequence>
<evidence type="ECO:0000313" key="11">
    <source>
        <dbReference type="EMBL" id="GBG91787.1"/>
    </source>
</evidence>
<dbReference type="Proteomes" id="UP000265515">
    <property type="component" value="Unassembled WGS sequence"/>
</dbReference>
<feature type="domain" description="Integrase catalytic" evidence="10">
    <location>
        <begin position="1292"/>
        <end position="1456"/>
    </location>
</feature>
<feature type="compositionally biased region" description="Basic and acidic residues" evidence="8">
    <location>
        <begin position="1468"/>
        <end position="1483"/>
    </location>
</feature>
<proteinExistence type="predicted"/>
<evidence type="ECO:0000256" key="7">
    <source>
        <dbReference type="ARBA" id="ARBA00022918"/>
    </source>
</evidence>
<feature type="compositionally biased region" description="Basic and acidic residues" evidence="8">
    <location>
        <begin position="1831"/>
        <end position="1848"/>
    </location>
</feature>
<gene>
    <name evidence="11" type="ORF">CBR_g53676</name>
</gene>
<dbReference type="SUPFAM" id="SSF53098">
    <property type="entry name" value="Ribonuclease H-like"/>
    <property type="match status" value="1"/>
</dbReference>
<reference evidence="11 12" key="1">
    <citation type="journal article" date="2018" name="Cell">
        <title>The Chara Genome: Secondary Complexity and Implications for Plant Terrestrialization.</title>
        <authorList>
            <person name="Nishiyama T."/>
            <person name="Sakayama H."/>
            <person name="Vries J.D."/>
            <person name="Buschmann H."/>
            <person name="Saint-Marcoux D."/>
            <person name="Ullrich K.K."/>
            <person name="Haas F.B."/>
            <person name="Vanderstraeten L."/>
            <person name="Becker D."/>
            <person name="Lang D."/>
            <person name="Vosolsobe S."/>
            <person name="Rombauts S."/>
            <person name="Wilhelmsson P.K.I."/>
            <person name="Janitza P."/>
            <person name="Kern R."/>
            <person name="Heyl A."/>
            <person name="Rumpler F."/>
            <person name="Villalobos L.I.A.C."/>
            <person name="Clay J.M."/>
            <person name="Skokan R."/>
            <person name="Toyoda A."/>
            <person name="Suzuki Y."/>
            <person name="Kagoshima H."/>
            <person name="Schijlen E."/>
            <person name="Tajeshwar N."/>
            <person name="Catarino B."/>
            <person name="Hetherington A.J."/>
            <person name="Saltykova A."/>
            <person name="Bonnot C."/>
            <person name="Breuninger H."/>
            <person name="Symeonidi A."/>
            <person name="Radhakrishnan G.V."/>
            <person name="Van Nieuwerburgh F."/>
            <person name="Deforce D."/>
            <person name="Chang C."/>
            <person name="Karol K.G."/>
            <person name="Hedrich R."/>
            <person name="Ulvskov P."/>
            <person name="Glockner G."/>
            <person name="Delwiche C.F."/>
            <person name="Petrasek J."/>
            <person name="Van de Peer Y."/>
            <person name="Friml J."/>
            <person name="Beilby M."/>
            <person name="Dolan L."/>
            <person name="Kohara Y."/>
            <person name="Sugano S."/>
            <person name="Fujiyama A."/>
            <person name="Delaux P.-M."/>
            <person name="Quint M."/>
            <person name="TheiBen G."/>
            <person name="Hagemann M."/>
            <person name="Harholt J."/>
            <person name="Dunand C."/>
            <person name="Zachgo S."/>
            <person name="Langdale J."/>
            <person name="Maumus F."/>
            <person name="Straeten D.V.D."/>
            <person name="Gould S.B."/>
            <person name="Rensing S.A."/>
        </authorList>
    </citation>
    <scope>NUCLEOTIDE SEQUENCE [LARGE SCALE GENOMIC DNA]</scope>
    <source>
        <strain evidence="11 12">S276</strain>
    </source>
</reference>
<dbReference type="Gene3D" id="1.10.340.70">
    <property type="match status" value="1"/>
</dbReference>
<dbReference type="Gene3D" id="3.30.420.10">
    <property type="entry name" value="Ribonuclease H-like superfamily/Ribonuclease H"/>
    <property type="match status" value="1"/>
</dbReference>
<dbReference type="InterPro" id="IPR043502">
    <property type="entry name" value="DNA/RNA_pol_sf"/>
</dbReference>
<dbReference type="PANTHER" id="PTHR37984:SF15">
    <property type="entry name" value="INTEGRASE CATALYTIC DOMAIN-CONTAINING PROTEIN"/>
    <property type="match status" value="1"/>
</dbReference>
<keyword evidence="6" id="KW-0378">Hydrolase</keyword>
<dbReference type="Gramene" id="GBG91787">
    <property type="protein sequence ID" value="GBG91787"/>
    <property type="gene ID" value="CBR_g53676"/>
</dbReference>
<dbReference type="Pfam" id="PF00078">
    <property type="entry name" value="RVT_1"/>
    <property type="match status" value="1"/>
</dbReference>
<keyword evidence="7" id="KW-0695">RNA-directed DNA polymerase</keyword>
<feature type="region of interest" description="Disordered" evidence="8">
    <location>
        <begin position="1748"/>
        <end position="1868"/>
    </location>
</feature>
<dbReference type="InterPro" id="IPR001584">
    <property type="entry name" value="Integrase_cat-core"/>
</dbReference>
<dbReference type="SUPFAM" id="SSF50630">
    <property type="entry name" value="Acid proteases"/>
    <property type="match status" value="1"/>
</dbReference>
<dbReference type="GO" id="GO:0004519">
    <property type="term" value="F:endonuclease activity"/>
    <property type="evidence" value="ECO:0007669"/>
    <property type="project" value="UniProtKB-KW"/>
</dbReference>
<evidence type="ECO:0000256" key="5">
    <source>
        <dbReference type="ARBA" id="ARBA00022759"/>
    </source>
</evidence>
<organism evidence="11 12">
    <name type="scientific">Chara braunii</name>
    <name type="common">Braun's stonewort</name>
    <dbReference type="NCBI Taxonomy" id="69332"/>
    <lineage>
        <taxon>Eukaryota</taxon>
        <taxon>Viridiplantae</taxon>
        <taxon>Streptophyta</taxon>
        <taxon>Charophyceae</taxon>
        <taxon>Charales</taxon>
        <taxon>Characeae</taxon>
        <taxon>Chara</taxon>
    </lineage>
</organism>
<dbReference type="PROSITE" id="PS50994">
    <property type="entry name" value="INTEGRASE"/>
    <property type="match status" value="1"/>
</dbReference>
<dbReference type="GO" id="GO:0003676">
    <property type="term" value="F:nucleic acid binding"/>
    <property type="evidence" value="ECO:0007669"/>
    <property type="project" value="InterPro"/>
</dbReference>
<dbReference type="FunFam" id="3.10.20.370:FF:000001">
    <property type="entry name" value="Retrovirus-related Pol polyprotein from transposon 17.6-like protein"/>
    <property type="match status" value="1"/>
</dbReference>
<dbReference type="InterPro" id="IPR000477">
    <property type="entry name" value="RT_dom"/>
</dbReference>
<dbReference type="InterPro" id="IPR050951">
    <property type="entry name" value="Retrovirus_Pol_polyprotein"/>
</dbReference>
<dbReference type="InterPro" id="IPR041373">
    <property type="entry name" value="RT_RNaseH"/>
</dbReference>
<dbReference type="SUPFAM" id="SSF56672">
    <property type="entry name" value="DNA/RNA polymerases"/>
    <property type="match status" value="1"/>
</dbReference>
<dbReference type="CDD" id="cd09274">
    <property type="entry name" value="RNase_HI_RT_Ty3"/>
    <property type="match status" value="1"/>
</dbReference>
<dbReference type="Gene3D" id="3.10.20.370">
    <property type="match status" value="1"/>
</dbReference>
<feature type="region of interest" description="Disordered" evidence="8">
    <location>
        <begin position="1881"/>
        <end position="1978"/>
    </location>
</feature>
<dbReference type="InterPro" id="IPR021109">
    <property type="entry name" value="Peptidase_aspartic_dom_sf"/>
</dbReference>
<dbReference type="CDD" id="cd01647">
    <property type="entry name" value="RT_LTR"/>
    <property type="match status" value="1"/>
</dbReference>
<dbReference type="GO" id="GO:0003964">
    <property type="term" value="F:RNA-directed DNA polymerase activity"/>
    <property type="evidence" value="ECO:0007669"/>
    <property type="project" value="UniProtKB-KW"/>
</dbReference>
<keyword evidence="5" id="KW-0255">Endonuclease</keyword>
<feature type="compositionally biased region" description="Basic and acidic residues" evidence="8">
    <location>
        <begin position="1899"/>
        <end position="1918"/>
    </location>
</feature>
<keyword evidence="12" id="KW-1185">Reference proteome</keyword>
<keyword evidence="4" id="KW-0540">Nuclease</keyword>
<evidence type="ECO:0000256" key="3">
    <source>
        <dbReference type="ARBA" id="ARBA00022695"/>
    </source>
</evidence>
<dbReference type="InterPro" id="IPR041588">
    <property type="entry name" value="Integrase_H2C2"/>
</dbReference>
<feature type="region of interest" description="Disordered" evidence="8">
    <location>
        <begin position="1623"/>
        <end position="1670"/>
    </location>
</feature>
<keyword evidence="3" id="KW-0548">Nucleotidyltransferase</keyword>
<name>A0A388MB33_CHABU</name>
<keyword evidence="2" id="KW-0808">Transferase</keyword>
<evidence type="ECO:0000259" key="10">
    <source>
        <dbReference type="PROSITE" id="PS50994"/>
    </source>
</evidence>
<dbReference type="InterPro" id="IPR012337">
    <property type="entry name" value="RNaseH-like_sf"/>
</dbReference>
<feature type="compositionally biased region" description="Acidic residues" evidence="8">
    <location>
        <begin position="232"/>
        <end position="245"/>
    </location>
</feature>
<feature type="domain" description="Reverse transcriptase" evidence="9">
    <location>
        <begin position="626"/>
        <end position="819"/>
    </location>
</feature>
<feature type="compositionally biased region" description="Basic and acidic residues" evidence="8">
    <location>
        <begin position="1626"/>
        <end position="1635"/>
    </location>
</feature>
<evidence type="ECO:0000256" key="2">
    <source>
        <dbReference type="ARBA" id="ARBA00022679"/>
    </source>
</evidence>
<dbReference type="PROSITE" id="PS50878">
    <property type="entry name" value="RT_POL"/>
    <property type="match status" value="1"/>
</dbReference>
<feature type="compositionally biased region" description="Basic and acidic residues" evidence="8">
    <location>
        <begin position="246"/>
        <end position="259"/>
    </location>
</feature>
<evidence type="ECO:0000256" key="8">
    <source>
        <dbReference type="SAM" id="MobiDB-lite"/>
    </source>
</evidence>
<protein>
    <recommendedName>
        <fullName evidence="1">RNA-directed DNA polymerase</fullName>
        <ecNumber evidence="1">2.7.7.49</ecNumber>
    </recommendedName>
</protein>
<evidence type="ECO:0000256" key="4">
    <source>
        <dbReference type="ARBA" id="ARBA00022722"/>
    </source>
</evidence>
<dbReference type="PANTHER" id="PTHR37984">
    <property type="entry name" value="PROTEIN CBG26694"/>
    <property type="match status" value="1"/>
</dbReference>
<feature type="region of interest" description="Disordered" evidence="8">
    <location>
        <begin position="1447"/>
        <end position="1487"/>
    </location>
</feature>
<feature type="compositionally biased region" description="Basic and acidic residues" evidence="8">
    <location>
        <begin position="1644"/>
        <end position="1668"/>
    </location>
</feature>
<dbReference type="Gene3D" id="3.10.10.10">
    <property type="entry name" value="HIV Type 1 Reverse Transcriptase, subunit A, domain 1"/>
    <property type="match status" value="1"/>
</dbReference>
<dbReference type="Gene3D" id="2.40.70.10">
    <property type="entry name" value="Acid Proteases"/>
    <property type="match status" value="1"/>
</dbReference>
<dbReference type="GO" id="GO:0015074">
    <property type="term" value="P:DNA integration"/>
    <property type="evidence" value="ECO:0007669"/>
    <property type="project" value="InterPro"/>
</dbReference>
<feature type="region of interest" description="Disordered" evidence="8">
    <location>
        <begin position="230"/>
        <end position="279"/>
    </location>
</feature>
<dbReference type="GO" id="GO:0016787">
    <property type="term" value="F:hydrolase activity"/>
    <property type="evidence" value="ECO:0007669"/>
    <property type="project" value="UniProtKB-KW"/>
</dbReference>
<dbReference type="InterPro" id="IPR036397">
    <property type="entry name" value="RNaseH_sf"/>
</dbReference>
<feature type="compositionally biased region" description="Basic and acidic residues" evidence="8">
    <location>
        <begin position="1757"/>
        <end position="1777"/>
    </location>
</feature>
<comment type="caution">
    <text evidence="11">The sequence shown here is derived from an EMBL/GenBank/DDBJ whole genome shotgun (WGS) entry which is preliminary data.</text>
</comment>
<feature type="region of interest" description="Disordered" evidence="8">
    <location>
        <begin position="2134"/>
        <end position="2186"/>
    </location>
</feature>
<dbReference type="Pfam" id="PF17917">
    <property type="entry name" value="RT_RNaseH"/>
    <property type="match status" value="1"/>
</dbReference>
<dbReference type="EMBL" id="BFEA01000950">
    <property type="protein sequence ID" value="GBG91787.1"/>
    <property type="molecule type" value="Genomic_DNA"/>
</dbReference>
<dbReference type="Gene3D" id="3.30.70.270">
    <property type="match status" value="1"/>
</dbReference>
<dbReference type="InterPro" id="IPR043128">
    <property type="entry name" value="Rev_trsase/Diguanyl_cyclase"/>
</dbReference>
<dbReference type="Pfam" id="PF17921">
    <property type="entry name" value="Integrase_H2C2"/>
    <property type="match status" value="1"/>
</dbReference>
<feature type="region of interest" description="Disordered" evidence="8">
    <location>
        <begin position="2071"/>
        <end position="2100"/>
    </location>
</feature>
<dbReference type="Pfam" id="PF13975">
    <property type="entry name" value="gag-asp_proteas"/>
    <property type="match status" value="1"/>
</dbReference>
<dbReference type="EC" id="2.7.7.49" evidence="1"/>
<dbReference type="CDD" id="cd00303">
    <property type="entry name" value="retropepsin_like"/>
    <property type="match status" value="1"/>
</dbReference>
<evidence type="ECO:0000259" key="9">
    <source>
        <dbReference type="PROSITE" id="PS50878"/>
    </source>
</evidence>